<dbReference type="KEGG" id="jre:109019606"/>
<evidence type="ECO:0000256" key="7">
    <source>
        <dbReference type="ARBA" id="ARBA00022737"/>
    </source>
</evidence>
<accession>A0A2I4HN02</accession>
<feature type="domain" description="Leucine-rich repeat-containing N-terminal plant-type" evidence="13">
    <location>
        <begin position="40"/>
        <end position="95"/>
    </location>
</feature>
<proteinExistence type="inferred from homology"/>
<keyword evidence="10" id="KW-0675">Receptor</keyword>
<dbReference type="Pfam" id="PF13855">
    <property type="entry name" value="LRR_8"/>
    <property type="match status" value="2"/>
</dbReference>
<evidence type="ECO:0000256" key="3">
    <source>
        <dbReference type="ARBA" id="ARBA00022475"/>
    </source>
</evidence>
<comment type="similarity">
    <text evidence="2">Belongs to the RLP family.</text>
</comment>
<keyword evidence="11" id="KW-0325">Glycoprotein</keyword>
<keyword evidence="4" id="KW-0433">Leucine-rich repeat</keyword>
<dbReference type="PANTHER" id="PTHR48052">
    <property type="entry name" value="UNNAMED PRODUCT"/>
    <property type="match status" value="1"/>
</dbReference>
<evidence type="ECO:0000256" key="1">
    <source>
        <dbReference type="ARBA" id="ARBA00004251"/>
    </source>
</evidence>
<protein>
    <submittedName>
        <fullName evidence="16">Receptor like protein 22-like</fullName>
    </submittedName>
</protein>
<evidence type="ECO:0000256" key="5">
    <source>
        <dbReference type="ARBA" id="ARBA00022692"/>
    </source>
</evidence>
<dbReference type="GeneID" id="109019606"/>
<dbReference type="Pfam" id="PF00560">
    <property type="entry name" value="LRR_1"/>
    <property type="match status" value="2"/>
</dbReference>
<dbReference type="Pfam" id="PF23598">
    <property type="entry name" value="LRR_14"/>
    <property type="match status" value="1"/>
</dbReference>
<evidence type="ECO:0000256" key="10">
    <source>
        <dbReference type="ARBA" id="ARBA00023170"/>
    </source>
</evidence>
<evidence type="ECO:0000313" key="15">
    <source>
        <dbReference type="Proteomes" id="UP000235220"/>
    </source>
</evidence>
<dbReference type="InterPro" id="IPR032675">
    <property type="entry name" value="LRR_dom_sf"/>
</dbReference>
<keyword evidence="7" id="KW-0677">Repeat</keyword>
<dbReference type="SUPFAM" id="SSF52058">
    <property type="entry name" value="L domain-like"/>
    <property type="match status" value="1"/>
</dbReference>
<gene>
    <name evidence="16" type="primary">LOC109019606</name>
</gene>
<evidence type="ECO:0000256" key="12">
    <source>
        <dbReference type="SAM" id="Phobius"/>
    </source>
</evidence>
<name>A0A2I4HN02_JUGRE</name>
<evidence type="ECO:0000259" key="13">
    <source>
        <dbReference type="Pfam" id="PF08263"/>
    </source>
</evidence>
<keyword evidence="9 12" id="KW-0472">Membrane</keyword>
<dbReference type="SMART" id="SM00369">
    <property type="entry name" value="LRR_TYP"/>
    <property type="match status" value="5"/>
</dbReference>
<dbReference type="STRING" id="51240.A0A2I4HN02"/>
<feature type="domain" description="Disease resistance R13L4/SHOC-2-like LRR" evidence="14">
    <location>
        <begin position="109"/>
        <end position="234"/>
    </location>
</feature>
<dbReference type="Proteomes" id="UP000235220">
    <property type="component" value="Chromosome 10"/>
</dbReference>
<feature type="transmembrane region" description="Helical" evidence="12">
    <location>
        <begin position="962"/>
        <end position="981"/>
    </location>
</feature>
<dbReference type="PANTHER" id="PTHR48052:SF8">
    <property type="entry name" value="LRR RECEPTOR-LIKE SERINE_THREONINE-PROTEIN KINASE FLS2"/>
    <property type="match status" value="1"/>
</dbReference>
<sequence length="1162" mass="130354">MDIYSYHHFIFMRLLFPLIPCLLLFLLPLSLSYNLLPLCHQQERVALMQFKDSFIIQNNSYCKYSTEGDYPAEVASWRIDGNNTNCCAWDGVECNQDTGHVIALNLSRSCLFGSITSNSSLFRLFHLQNLTLRYNDFNHSQIPSEIGNLSSLTHLHLSYSQFSGQIPSEIQYLSKLSYLQLSSSYDDYNDLYTESLTSLVQNLTNLETLMFFRINISSTVPESLANLSSLKALALVDCGLYGRFPTKIFQLPHLWGLSVTNNEDLTGHLPEFQTNSPLKYLYLSNTNFSGNLPASIGNLNFLTGFLIFNCNFSGTIPNSFSNLTQLTYLDLSQNSFNDLSWLTRASSNDILPQFQTLRLAHLNLTKFPDILRNQSQLWWLDLKGNNLQGLIPKWMHNVSKGSLQYFYLSNNFLTGFENPSAIIPWTNLKYFYLDNNMMHGSLPIPPPSLVVYFVSNNSFTGRISPFICNMSSPRVLDLSYNNLSGMIHPCIGNLSQSLSVIRLQSNNFGNTIPKTWAKGCGLQMIDLSQNQLQGRLPRSLANCTELEYLRVSGNQINDTSPFWLGTLQHLKILDLHSNGFHGAIRSPETNYTFSNLCIIDLSHNHFSGNLSAGYFAQWDAMKSVGAKSLYYMGNDMGYYSIMITTKGVELEYKKIQDGLTVIDFSCNRFEGDIPEILGNLEGLRVLNLSNNAFTGHIPSSFANLTWLESLDLSQNKLFGEIPPELVQLNFLSKFTVSHNCLTGPIPQGQQFGTFPNTSFEDNRELCGMPLSKICGDSNISTPPPSTFEENQGPKLFFEFGWKVVVMGYGCGFVFGVVIGHIVTTRKQDWLIKIFGKKKHQTRIIRVNRRVNLINVVYNAQIDLRDDDKHYLADHPGLMPVTTAQGVELSKQIGATYYTECSSRTQQGQQFGTFPNTSFEGNRGLCGKPLSKICGESDISTPPPSTFEENQGPKLFFEFGWKVVVMGYGCGFVFGVVIGHIVTTRKQDWLIKIFGKKQHQTRISRVNRRVNRRKGCLDVCEDDVIVHSPRAVDQENGRNVGACSGQSCILPQHVISEHKNVMSSSVLAENGLSPSLSLVTGTALYAIKDAIKLLILHYSSAIAAYAYAVEDIFLNYTKYTCLLWQCLPVSFLANVFPPSSSLSQVPPSAVTSIILEQAVVYSH</sequence>
<organism evidence="15 16">
    <name type="scientific">Juglans regia</name>
    <name type="common">English walnut</name>
    <dbReference type="NCBI Taxonomy" id="51240"/>
    <lineage>
        <taxon>Eukaryota</taxon>
        <taxon>Viridiplantae</taxon>
        <taxon>Streptophyta</taxon>
        <taxon>Embryophyta</taxon>
        <taxon>Tracheophyta</taxon>
        <taxon>Spermatophyta</taxon>
        <taxon>Magnoliopsida</taxon>
        <taxon>eudicotyledons</taxon>
        <taxon>Gunneridae</taxon>
        <taxon>Pentapetalae</taxon>
        <taxon>rosids</taxon>
        <taxon>fabids</taxon>
        <taxon>Fagales</taxon>
        <taxon>Juglandaceae</taxon>
        <taxon>Juglans</taxon>
    </lineage>
</organism>
<dbReference type="SUPFAM" id="SSF52047">
    <property type="entry name" value="RNI-like"/>
    <property type="match status" value="1"/>
</dbReference>
<dbReference type="Pfam" id="PF08263">
    <property type="entry name" value="LRRNT_2"/>
    <property type="match status" value="1"/>
</dbReference>
<keyword evidence="3" id="KW-1003">Cell membrane</keyword>
<dbReference type="InParanoid" id="A0A2I4HN02"/>
<comment type="subcellular location">
    <subcellularLocation>
        <location evidence="1">Cell membrane</location>
        <topology evidence="1">Single-pass type I membrane protein</topology>
    </subcellularLocation>
</comment>
<keyword evidence="8 12" id="KW-1133">Transmembrane helix</keyword>
<dbReference type="InterPro" id="IPR001611">
    <property type="entry name" value="Leu-rich_rpt"/>
</dbReference>
<keyword evidence="6" id="KW-0732">Signal</keyword>
<evidence type="ECO:0000256" key="2">
    <source>
        <dbReference type="ARBA" id="ARBA00009592"/>
    </source>
</evidence>
<keyword evidence="5 12" id="KW-0812">Transmembrane</keyword>
<evidence type="ECO:0000313" key="16">
    <source>
        <dbReference type="RefSeq" id="XP_018857482.2"/>
    </source>
</evidence>
<dbReference type="InterPro" id="IPR055414">
    <property type="entry name" value="LRR_R13L4/SHOC2-like"/>
</dbReference>
<dbReference type="GO" id="GO:0005886">
    <property type="term" value="C:plasma membrane"/>
    <property type="evidence" value="ECO:0007669"/>
    <property type="project" value="UniProtKB-SubCell"/>
</dbReference>
<reference evidence="16" key="1">
    <citation type="submission" date="2025-08" db="UniProtKB">
        <authorList>
            <consortium name="RefSeq"/>
        </authorList>
    </citation>
    <scope>IDENTIFICATION</scope>
    <source>
        <tissue evidence="16">Leaves</tissue>
    </source>
</reference>
<dbReference type="InterPro" id="IPR013210">
    <property type="entry name" value="LRR_N_plant-typ"/>
</dbReference>
<dbReference type="FunFam" id="3.80.10.10:FF:000095">
    <property type="entry name" value="LRR receptor-like serine/threonine-protein kinase GSO1"/>
    <property type="match status" value="1"/>
</dbReference>
<dbReference type="OrthoDB" id="676979at2759"/>
<evidence type="ECO:0000256" key="9">
    <source>
        <dbReference type="ARBA" id="ARBA00023136"/>
    </source>
</evidence>
<evidence type="ECO:0000256" key="8">
    <source>
        <dbReference type="ARBA" id="ARBA00022989"/>
    </source>
</evidence>
<dbReference type="AlphaFoldDB" id="A0A2I4HN02"/>
<dbReference type="RefSeq" id="XP_018857482.2">
    <property type="nucleotide sequence ID" value="XM_019001937.2"/>
</dbReference>
<dbReference type="Gene3D" id="3.80.10.10">
    <property type="entry name" value="Ribonuclease Inhibitor"/>
    <property type="match status" value="4"/>
</dbReference>
<keyword evidence="15" id="KW-1185">Reference proteome</keyword>
<evidence type="ECO:0000256" key="6">
    <source>
        <dbReference type="ARBA" id="ARBA00022729"/>
    </source>
</evidence>
<evidence type="ECO:0000256" key="11">
    <source>
        <dbReference type="ARBA" id="ARBA00023180"/>
    </source>
</evidence>
<evidence type="ECO:0000256" key="4">
    <source>
        <dbReference type="ARBA" id="ARBA00022614"/>
    </source>
</evidence>
<feature type="transmembrane region" description="Helical" evidence="12">
    <location>
        <begin position="799"/>
        <end position="822"/>
    </location>
</feature>
<dbReference type="FunFam" id="3.80.10.10:FF:000111">
    <property type="entry name" value="LRR receptor-like serine/threonine-protein kinase ERECTA"/>
    <property type="match status" value="1"/>
</dbReference>
<evidence type="ECO:0000259" key="14">
    <source>
        <dbReference type="Pfam" id="PF23598"/>
    </source>
</evidence>
<dbReference type="InterPro" id="IPR003591">
    <property type="entry name" value="Leu-rich_rpt_typical-subtyp"/>
</dbReference>